<dbReference type="AlphaFoldDB" id="A0A8X6M677"/>
<proteinExistence type="predicted"/>
<organism evidence="1 2">
    <name type="scientific">Nephila pilipes</name>
    <name type="common">Giant wood spider</name>
    <name type="synonym">Nephila maculata</name>
    <dbReference type="NCBI Taxonomy" id="299642"/>
    <lineage>
        <taxon>Eukaryota</taxon>
        <taxon>Metazoa</taxon>
        <taxon>Ecdysozoa</taxon>
        <taxon>Arthropoda</taxon>
        <taxon>Chelicerata</taxon>
        <taxon>Arachnida</taxon>
        <taxon>Araneae</taxon>
        <taxon>Araneomorphae</taxon>
        <taxon>Entelegynae</taxon>
        <taxon>Araneoidea</taxon>
        <taxon>Nephilidae</taxon>
        <taxon>Nephila</taxon>
    </lineage>
</organism>
<accession>A0A8X6M677</accession>
<reference evidence="1" key="1">
    <citation type="submission" date="2020-08" db="EMBL/GenBank/DDBJ databases">
        <title>Multicomponent nature underlies the extraordinary mechanical properties of spider dragline silk.</title>
        <authorList>
            <person name="Kono N."/>
            <person name="Nakamura H."/>
            <person name="Mori M."/>
            <person name="Yoshida Y."/>
            <person name="Ohtoshi R."/>
            <person name="Malay A.D."/>
            <person name="Moran D.A.P."/>
            <person name="Tomita M."/>
            <person name="Numata K."/>
            <person name="Arakawa K."/>
        </authorList>
    </citation>
    <scope>NUCLEOTIDE SEQUENCE</scope>
</reference>
<gene>
    <name evidence="1" type="ORF">NPIL_590971</name>
</gene>
<keyword evidence="2" id="KW-1185">Reference proteome</keyword>
<dbReference type="Proteomes" id="UP000887013">
    <property type="component" value="Unassembled WGS sequence"/>
</dbReference>
<name>A0A8X6M677_NEPPI</name>
<evidence type="ECO:0000313" key="2">
    <source>
        <dbReference type="Proteomes" id="UP000887013"/>
    </source>
</evidence>
<protein>
    <submittedName>
        <fullName evidence="1">Uncharacterized protein</fullName>
    </submittedName>
</protein>
<evidence type="ECO:0000313" key="1">
    <source>
        <dbReference type="EMBL" id="GFS31101.1"/>
    </source>
</evidence>
<dbReference type="EMBL" id="BMAW01041857">
    <property type="protein sequence ID" value="GFS31101.1"/>
    <property type="molecule type" value="Genomic_DNA"/>
</dbReference>
<comment type="caution">
    <text evidence="1">The sequence shown here is derived from an EMBL/GenBank/DDBJ whole genome shotgun (WGS) entry which is preliminary data.</text>
</comment>
<sequence>MTESRKRSIEGREPESIHFNDLRSFFEGSCCFNLELRNCGRLRICMRICLRAWDEALDLEISLTPESKFQSICVCRSVYLGPRGEGDQVGRPSLTSPQGWSQGGGFFFGQSSFRCG</sequence>